<name>A0A429JTZ9_9GAMM</name>
<dbReference type="Proteomes" id="UP000276905">
    <property type="component" value="Unassembled WGS sequence"/>
</dbReference>
<proteinExistence type="predicted"/>
<dbReference type="AlphaFoldDB" id="A0A429JTZ9"/>
<dbReference type="EMBL" id="RFES01000013">
    <property type="protein sequence ID" value="RSO53282.1"/>
    <property type="molecule type" value="Genomic_DNA"/>
</dbReference>
<evidence type="ECO:0000313" key="1">
    <source>
        <dbReference type="EMBL" id="RSO53282.1"/>
    </source>
</evidence>
<gene>
    <name evidence="1" type="ORF">EA756_17010</name>
</gene>
<accession>A0A429JTZ9</accession>
<sequence>MKPNKLTLGVIACTLGASMYAHQLHAENSLQVPNNGNSKDSQTHNLVFIDEHQKRVDRPPQLVPSNLYNSTNTFTQSEKGYAPIPYESILRAVNYGQIDYWVEKGIRVYQPSEKTEKFFTWKVKGTKLFGLDVIGIERGVCDISGNDRCGDASHTVIIFDASIDKTRKEIKEKTRIDYGNLTTDQKKSYPYLGSINFEGKEKSALYFLN</sequence>
<protein>
    <submittedName>
        <fullName evidence="1">Uncharacterized protein</fullName>
    </submittedName>
</protein>
<reference evidence="1 2" key="1">
    <citation type="submission" date="2018-10" db="EMBL/GenBank/DDBJ databases">
        <title>GWAS and RNA-Seq identify cryptic mechanisms of antimicrobial resistance in Acinetobacter baumannii.</title>
        <authorList>
            <person name="Sahl J.W."/>
        </authorList>
    </citation>
    <scope>NUCLEOTIDE SEQUENCE [LARGE SCALE GENOMIC DNA]</scope>
    <source>
        <strain evidence="1 2">TG41018</strain>
    </source>
</reference>
<organism evidence="1 2">
    <name type="scientific">Acinetobacter lactucae</name>
    <dbReference type="NCBI Taxonomy" id="1785128"/>
    <lineage>
        <taxon>Bacteria</taxon>
        <taxon>Pseudomonadati</taxon>
        <taxon>Pseudomonadota</taxon>
        <taxon>Gammaproteobacteria</taxon>
        <taxon>Moraxellales</taxon>
        <taxon>Moraxellaceae</taxon>
        <taxon>Acinetobacter</taxon>
        <taxon>Acinetobacter calcoaceticus/baumannii complex</taxon>
    </lineage>
</organism>
<evidence type="ECO:0000313" key="2">
    <source>
        <dbReference type="Proteomes" id="UP000276905"/>
    </source>
</evidence>
<comment type="caution">
    <text evidence="1">The sequence shown here is derived from an EMBL/GenBank/DDBJ whole genome shotgun (WGS) entry which is preliminary data.</text>
</comment>
<dbReference type="RefSeq" id="WP_125699750.1">
    <property type="nucleotide sequence ID" value="NZ_RFES01000013.1"/>
</dbReference>